<evidence type="ECO:0000313" key="2">
    <source>
        <dbReference type="Proteomes" id="UP000270046"/>
    </source>
</evidence>
<dbReference type="AlphaFoldDB" id="A0A494VP91"/>
<proteinExistence type="predicted"/>
<evidence type="ECO:0000313" key="1">
    <source>
        <dbReference type="EMBL" id="AYL96544.1"/>
    </source>
</evidence>
<reference evidence="1 2" key="1">
    <citation type="submission" date="2018-10" db="EMBL/GenBank/DDBJ databases">
        <title>Genome sequencing of Mucilaginibacter sp. HYN0043.</title>
        <authorList>
            <person name="Kim M."/>
            <person name="Yi H."/>
        </authorList>
    </citation>
    <scope>NUCLEOTIDE SEQUENCE [LARGE SCALE GENOMIC DNA]</scope>
    <source>
        <strain evidence="1 2">HYN0043</strain>
    </source>
</reference>
<dbReference type="Proteomes" id="UP000270046">
    <property type="component" value="Chromosome"/>
</dbReference>
<keyword evidence="2" id="KW-1185">Reference proteome</keyword>
<evidence type="ECO:0008006" key="3">
    <source>
        <dbReference type="Google" id="ProtNLM"/>
    </source>
</evidence>
<name>A0A494VP91_9SPHI</name>
<protein>
    <recommendedName>
        <fullName evidence="3">AbiEi antitoxin C-terminal domain-containing protein</fullName>
    </recommendedName>
</protein>
<dbReference type="KEGG" id="muh:HYN43_015095"/>
<sequence length="297" mass="34428">MANTSRISQALEEIKKSLRRRQLRIFSAKQLHQIFIKNRKKWNLPTAMTTKKFVQALELEVVIDQYHLDFSGEEFGGYYLCSSSANYIIANIVPRTFISHESALNVWAMVPPGNRIFINREQSPSSGKAAKGTLVQSAIDTAFSKPQREPGAPAEFNGIDVFLIRGKFTDQLGVTEVTLKDRENVMVTDLERTLIDCVVRPGYAPDPEEMVDIFRRAKADISVTLLADYLKKLNYTYPYHQCIGFYMERAQNYSADEIDLFFRQEIKYDFYLDYDIHEPVYDARWKLYYPQVLDLKK</sequence>
<dbReference type="EMBL" id="CP032869">
    <property type="protein sequence ID" value="AYL96544.1"/>
    <property type="molecule type" value="Genomic_DNA"/>
</dbReference>
<organism evidence="1 2">
    <name type="scientific">Mucilaginibacter celer</name>
    <dbReference type="NCBI Taxonomy" id="2305508"/>
    <lineage>
        <taxon>Bacteria</taxon>
        <taxon>Pseudomonadati</taxon>
        <taxon>Bacteroidota</taxon>
        <taxon>Sphingobacteriia</taxon>
        <taxon>Sphingobacteriales</taxon>
        <taxon>Sphingobacteriaceae</taxon>
        <taxon>Mucilaginibacter</taxon>
    </lineage>
</organism>
<gene>
    <name evidence="1" type="ORF">HYN43_015095</name>
</gene>
<accession>A0A494VP91</accession>
<dbReference type="OrthoDB" id="3240019at2"/>